<comment type="caution">
    <text evidence="5">The sequence shown here is derived from an EMBL/GenBank/DDBJ whole genome shotgun (WGS) entry which is preliminary data.</text>
</comment>
<evidence type="ECO:0000256" key="2">
    <source>
        <dbReference type="ARBA" id="ARBA00022771"/>
    </source>
</evidence>
<organism evidence="5 6">
    <name type="scientific">Euphydryas editha</name>
    <name type="common">Edith's checkerspot</name>
    <dbReference type="NCBI Taxonomy" id="104508"/>
    <lineage>
        <taxon>Eukaryota</taxon>
        <taxon>Metazoa</taxon>
        <taxon>Ecdysozoa</taxon>
        <taxon>Arthropoda</taxon>
        <taxon>Hexapoda</taxon>
        <taxon>Insecta</taxon>
        <taxon>Pterygota</taxon>
        <taxon>Neoptera</taxon>
        <taxon>Endopterygota</taxon>
        <taxon>Lepidoptera</taxon>
        <taxon>Glossata</taxon>
        <taxon>Ditrysia</taxon>
        <taxon>Papilionoidea</taxon>
        <taxon>Nymphalidae</taxon>
        <taxon>Nymphalinae</taxon>
        <taxon>Euphydryas</taxon>
    </lineage>
</organism>
<keyword evidence="2" id="KW-0863">Zinc-finger</keyword>
<dbReference type="AlphaFoldDB" id="A0AAU9TFJ4"/>
<evidence type="ECO:0000313" key="6">
    <source>
        <dbReference type="Proteomes" id="UP001153954"/>
    </source>
</evidence>
<accession>A0AAU9TFJ4</accession>
<proteinExistence type="predicted"/>
<dbReference type="InterPro" id="IPR007588">
    <property type="entry name" value="Znf_FLYWCH"/>
</dbReference>
<dbReference type="Gene3D" id="2.20.25.240">
    <property type="match status" value="1"/>
</dbReference>
<evidence type="ECO:0000313" key="5">
    <source>
        <dbReference type="EMBL" id="CAH2085753.1"/>
    </source>
</evidence>
<reference evidence="5" key="1">
    <citation type="submission" date="2022-03" db="EMBL/GenBank/DDBJ databases">
        <authorList>
            <person name="Tunstrom K."/>
        </authorList>
    </citation>
    <scope>NUCLEOTIDE SEQUENCE</scope>
</reference>
<dbReference type="EMBL" id="CAKOGL010000004">
    <property type="protein sequence ID" value="CAH2085753.1"/>
    <property type="molecule type" value="Genomic_DNA"/>
</dbReference>
<name>A0AAU9TFJ4_EUPED</name>
<evidence type="ECO:0000256" key="1">
    <source>
        <dbReference type="ARBA" id="ARBA00022723"/>
    </source>
</evidence>
<dbReference type="GO" id="GO:0008270">
    <property type="term" value="F:zinc ion binding"/>
    <property type="evidence" value="ECO:0007669"/>
    <property type="project" value="UniProtKB-KW"/>
</dbReference>
<sequence>MFNSFYFDFKFIKLVGNTILLMVNGFTFAKANQRHWYCSKKTKGCKARVILSNDGTFLNACRNTHNHDPPAYAQLSSGLYVRISG</sequence>
<keyword evidence="6" id="KW-1185">Reference proteome</keyword>
<dbReference type="Proteomes" id="UP001153954">
    <property type="component" value="Unassembled WGS sequence"/>
</dbReference>
<keyword evidence="3" id="KW-0862">Zinc</keyword>
<protein>
    <recommendedName>
        <fullName evidence="4">FLYWCH-type domain-containing protein</fullName>
    </recommendedName>
</protein>
<gene>
    <name evidence="5" type="ORF">EEDITHA_LOCUS2198</name>
</gene>
<feature type="domain" description="FLYWCH-type" evidence="4">
    <location>
        <begin position="20"/>
        <end position="67"/>
    </location>
</feature>
<keyword evidence="1" id="KW-0479">Metal-binding</keyword>
<dbReference type="Pfam" id="PF04500">
    <property type="entry name" value="FLYWCH"/>
    <property type="match status" value="1"/>
</dbReference>
<evidence type="ECO:0000256" key="3">
    <source>
        <dbReference type="ARBA" id="ARBA00022833"/>
    </source>
</evidence>
<evidence type="ECO:0000259" key="4">
    <source>
        <dbReference type="Pfam" id="PF04500"/>
    </source>
</evidence>